<dbReference type="RefSeq" id="WP_136562363.1">
    <property type="nucleotide sequence ID" value="NZ_BAABLS010000003.1"/>
</dbReference>
<reference evidence="3 4" key="1">
    <citation type="journal article" date="2009" name="Int. J. Syst. Evol. Microbiol.">
        <title>Nocardioides caeni sp. nov., isolated from wastewater.</title>
        <authorList>
            <person name="Yoon J.H."/>
            <person name="Kang S.J."/>
            <person name="Park S."/>
            <person name="Kim W."/>
            <person name="Oh T.K."/>
        </authorList>
    </citation>
    <scope>NUCLEOTIDE SEQUENCE [LARGE SCALE GENOMIC DNA]</scope>
    <source>
        <strain evidence="3 4">DSM 23134</strain>
    </source>
</reference>
<feature type="chain" id="PRO_5038575191" evidence="2">
    <location>
        <begin position="19"/>
        <end position="201"/>
    </location>
</feature>
<proteinExistence type="predicted"/>
<sequence length="201" mass="20343">MRTIALATGVLLATSLLAGCGSGDDAEPHEDSSSAASGGSTDTTKGAEAGECATSLTATYPDGTEAVLDTTAQAAELGDGTAYTFYVGDYEIPDEGIGVDTVLPPEGSRLAVVFLTAFNATSPLEEIAPGTTVEVTDELDVLTFSTILYAGGTAAQSATDATGELTVVAVDDSSICVELDYDDAEKSLSGRISAPIHDSPY</sequence>
<evidence type="ECO:0000256" key="2">
    <source>
        <dbReference type="SAM" id="SignalP"/>
    </source>
</evidence>
<comment type="caution">
    <text evidence="3">The sequence shown here is derived from an EMBL/GenBank/DDBJ whole genome shotgun (WGS) entry which is preliminary data.</text>
</comment>
<feature type="region of interest" description="Disordered" evidence="1">
    <location>
        <begin position="21"/>
        <end position="49"/>
    </location>
</feature>
<dbReference type="EMBL" id="STGW01000004">
    <property type="protein sequence ID" value="THV14600.1"/>
    <property type="molecule type" value="Genomic_DNA"/>
</dbReference>
<organism evidence="3 4">
    <name type="scientific">Nocardioides caeni</name>
    <dbReference type="NCBI Taxonomy" id="574700"/>
    <lineage>
        <taxon>Bacteria</taxon>
        <taxon>Bacillati</taxon>
        <taxon>Actinomycetota</taxon>
        <taxon>Actinomycetes</taxon>
        <taxon>Propionibacteriales</taxon>
        <taxon>Nocardioidaceae</taxon>
        <taxon>Nocardioides</taxon>
    </lineage>
</organism>
<gene>
    <name evidence="3" type="ORF">E9934_07990</name>
</gene>
<dbReference type="AlphaFoldDB" id="A0A4S8NDG7"/>
<name>A0A4S8NDG7_9ACTN</name>
<evidence type="ECO:0000256" key="1">
    <source>
        <dbReference type="SAM" id="MobiDB-lite"/>
    </source>
</evidence>
<dbReference type="Proteomes" id="UP000307087">
    <property type="component" value="Unassembled WGS sequence"/>
</dbReference>
<keyword evidence="4" id="KW-1185">Reference proteome</keyword>
<feature type="signal peptide" evidence="2">
    <location>
        <begin position="1"/>
        <end position="18"/>
    </location>
</feature>
<evidence type="ECO:0000313" key="3">
    <source>
        <dbReference type="EMBL" id="THV14600.1"/>
    </source>
</evidence>
<keyword evidence="2" id="KW-0732">Signal</keyword>
<protein>
    <submittedName>
        <fullName evidence="3">Uncharacterized protein</fullName>
    </submittedName>
</protein>
<dbReference type="PROSITE" id="PS51257">
    <property type="entry name" value="PROKAR_LIPOPROTEIN"/>
    <property type="match status" value="1"/>
</dbReference>
<evidence type="ECO:0000313" key="4">
    <source>
        <dbReference type="Proteomes" id="UP000307087"/>
    </source>
</evidence>
<feature type="compositionally biased region" description="Low complexity" evidence="1">
    <location>
        <begin position="33"/>
        <end position="47"/>
    </location>
</feature>
<accession>A0A4S8NDG7</accession>